<evidence type="ECO:0000256" key="1">
    <source>
        <dbReference type="ARBA" id="ARBA00004413"/>
    </source>
</evidence>
<keyword evidence="6" id="KW-0145">Chemotaxis</keyword>
<keyword evidence="7" id="KW-1005">Bacterial flagellum biogenesis</keyword>
<dbReference type="GO" id="GO:0044781">
    <property type="term" value="P:bacterial-type flagellum organization"/>
    <property type="evidence" value="ECO:0007669"/>
    <property type="project" value="UniProtKB-KW"/>
</dbReference>
<reference evidence="12 13" key="1">
    <citation type="submission" date="2019-01" db="EMBL/GenBank/DDBJ databases">
        <title>Draft genomes of a novel of Aminipila strains.</title>
        <authorList>
            <person name="Ma S."/>
        </authorList>
    </citation>
    <scope>NUCLEOTIDE SEQUENCE [LARGE SCALE GENOMIC DNA]</scope>
    <source>
        <strain evidence="13">JN-39</strain>
    </source>
</reference>
<proteinExistence type="inferred from homology"/>
<keyword evidence="12" id="KW-0969">Cilium</keyword>
<evidence type="ECO:0000256" key="9">
    <source>
        <dbReference type="ARBA" id="ARBA00023136"/>
    </source>
</evidence>
<evidence type="ECO:0000313" key="12">
    <source>
        <dbReference type="EMBL" id="QAT41994.1"/>
    </source>
</evidence>
<evidence type="ECO:0000256" key="11">
    <source>
        <dbReference type="SAM" id="MobiDB-lite"/>
    </source>
</evidence>
<dbReference type="GO" id="GO:0009288">
    <property type="term" value="C:bacterial-type flagellum"/>
    <property type="evidence" value="ECO:0007669"/>
    <property type="project" value="InterPro"/>
</dbReference>
<protein>
    <recommendedName>
        <fullName evidence="3">Flagellar FliJ protein</fullName>
    </recommendedName>
</protein>
<dbReference type="KEGG" id="amij:EQM06_01435"/>
<feature type="region of interest" description="Disordered" evidence="11">
    <location>
        <begin position="125"/>
        <end position="147"/>
    </location>
</feature>
<dbReference type="InterPro" id="IPR053716">
    <property type="entry name" value="Flag_assembly_chemotaxis_eff"/>
</dbReference>
<comment type="subcellular location">
    <subcellularLocation>
        <location evidence="1">Cell membrane</location>
        <topology evidence="1">Peripheral membrane protein</topology>
        <orientation evidence="1">Cytoplasmic side</orientation>
    </subcellularLocation>
</comment>
<evidence type="ECO:0000313" key="13">
    <source>
        <dbReference type="Proteomes" id="UP000287601"/>
    </source>
</evidence>
<accession>A0A410PSU7</accession>
<dbReference type="InterPro" id="IPR012823">
    <property type="entry name" value="Flagell_FliJ"/>
</dbReference>
<keyword evidence="4" id="KW-0813">Transport</keyword>
<dbReference type="Proteomes" id="UP000287601">
    <property type="component" value="Chromosome"/>
</dbReference>
<evidence type="ECO:0000256" key="5">
    <source>
        <dbReference type="ARBA" id="ARBA00022475"/>
    </source>
</evidence>
<keyword evidence="10" id="KW-1006">Bacterial flagellum protein export</keyword>
<sequence>MAKFRFSLKSVEKYRNIMLDGAKARFAKAASDVSRQEELILKIESELIAVNEELNYKNSQGISILEHKGYKSYIKILESNIKNEEEKLKGLRKIEYRRRSEMIAAKTDVMSIEKLREKRFEEYRKEESKKEGLATEEFLSNQLSSRT</sequence>
<feature type="compositionally biased region" description="Polar residues" evidence="11">
    <location>
        <begin position="138"/>
        <end position="147"/>
    </location>
</feature>
<dbReference type="AlphaFoldDB" id="A0A410PSU7"/>
<keyword evidence="9" id="KW-0472">Membrane</keyword>
<dbReference type="Pfam" id="PF02050">
    <property type="entry name" value="FliJ"/>
    <property type="match status" value="1"/>
</dbReference>
<keyword evidence="12" id="KW-0282">Flagellum</keyword>
<keyword evidence="12" id="KW-0966">Cell projection</keyword>
<evidence type="ECO:0000256" key="3">
    <source>
        <dbReference type="ARBA" id="ARBA00020392"/>
    </source>
</evidence>
<dbReference type="GO" id="GO:0005886">
    <property type="term" value="C:plasma membrane"/>
    <property type="evidence" value="ECO:0007669"/>
    <property type="project" value="UniProtKB-SubCell"/>
</dbReference>
<dbReference type="Gene3D" id="1.10.287.1700">
    <property type="match status" value="1"/>
</dbReference>
<dbReference type="OrthoDB" id="2087173at2"/>
<gene>
    <name evidence="12" type="primary">fliJ</name>
    <name evidence="12" type="ORF">EQM06_01435</name>
</gene>
<dbReference type="GO" id="GO:0015031">
    <property type="term" value="P:protein transport"/>
    <property type="evidence" value="ECO:0007669"/>
    <property type="project" value="UniProtKB-KW"/>
</dbReference>
<keyword evidence="5" id="KW-1003">Cell membrane</keyword>
<evidence type="ECO:0000256" key="4">
    <source>
        <dbReference type="ARBA" id="ARBA00022448"/>
    </source>
</evidence>
<evidence type="ECO:0000256" key="6">
    <source>
        <dbReference type="ARBA" id="ARBA00022500"/>
    </source>
</evidence>
<evidence type="ECO:0000256" key="8">
    <source>
        <dbReference type="ARBA" id="ARBA00022927"/>
    </source>
</evidence>
<dbReference type="EMBL" id="CP035281">
    <property type="protein sequence ID" value="QAT41994.1"/>
    <property type="molecule type" value="Genomic_DNA"/>
</dbReference>
<name>A0A410PSU7_9FIRM</name>
<evidence type="ECO:0000256" key="2">
    <source>
        <dbReference type="ARBA" id="ARBA00010004"/>
    </source>
</evidence>
<keyword evidence="8" id="KW-0653">Protein transport</keyword>
<organism evidence="12 13">
    <name type="scientific">Aminipila luticellarii</name>
    <dbReference type="NCBI Taxonomy" id="2507160"/>
    <lineage>
        <taxon>Bacteria</taxon>
        <taxon>Bacillati</taxon>
        <taxon>Bacillota</taxon>
        <taxon>Clostridia</taxon>
        <taxon>Peptostreptococcales</taxon>
        <taxon>Anaerovoracaceae</taxon>
        <taxon>Aminipila</taxon>
    </lineage>
</organism>
<keyword evidence="13" id="KW-1185">Reference proteome</keyword>
<evidence type="ECO:0000256" key="10">
    <source>
        <dbReference type="ARBA" id="ARBA00023225"/>
    </source>
</evidence>
<evidence type="ECO:0000256" key="7">
    <source>
        <dbReference type="ARBA" id="ARBA00022795"/>
    </source>
</evidence>
<dbReference type="RefSeq" id="WP_128744648.1">
    <property type="nucleotide sequence ID" value="NZ_CP035281.1"/>
</dbReference>
<dbReference type="GO" id="GO:0006935">
    <property type="term" value="P:chemotaxis"/>
    <property type="evidence" value="ECO:0007669"/>
    <property type="project" value="UniProtKB-KW"/>
</dbReference>
<comment type="similarity">
    <text evidence="2">Belongs to the FliJ family.</text>
</comment>
<dbReference type="GO" id="GO:0071973">
    <property type="term" value="P:bacterial-type flagellum-dependent cell motility"/>
    <property type="evidence" value="ECO:0007669"/>
    <property type="project" value="InterPro"/>
</dbReference>
<dbReference type="NCBIfam" id="TIGR02473">
    <property type="entry name" value="flagell_FliJ"/>
    <property type="match status" value="1"/>
</dbReference>